<reference evidence="1" key="1">
    <citation type="journal article" date="2014" name="Front. Microbiol.">
        <title>High frequency of phylogenetically diverse reductive dehalogenase-homologous genes in deep subseafloor sedimentary metagenomes.</title>
        <authorList>
            <person name="Kawai M."/>
            <person name="Futagami T."/>
            <person name="Toyoda A."/>
            <person name="Takaki Y."/>
            <person name="Nishi S."/>
            <person name="Hori S."/>
            <person name="Arai W."/>
            <person name="Tsubouchi T."/>
            <person name="Morono Y."/>
            <person name="Uchiyama I."/>
            <person name="Ito T."/>
            <person name="Fujiyama A."/>
            <person name="Inagaki F."/>
            <person name="Takami H."/>
        </authorList>
    </citation>
    <scope>NUCLEOTIDE SEQUENCE</scope>
    <source>
        <strain evidence="1">Expedition CK06-06</strain>
    </source>
</reference>
<proteinExistence type="predicted"/>
<dbReference type="AlphaFoldDB" id="X0YXN0"/>
<protein>
    <submittedName>
        <fullName evidence="1">Uncharacterized protein</fullName>
    </submittedName>
</protein>
<dbReference type="EMBL" id="BART01006331">
    <property type="protein sequence ID" value="GAG61629.1"/>
    <property type="molecule type" value="Genomic_DNA"/>
</dbReference>
<sequence length="250" mass="27228">MSEGKDEVKDVVVMNEGEPVGNGSIVPYDNFIQTAISQNADLDKLEKLIALKERVEKNEAKKAYVSAMAAFKANVPVIIKDKTNKQYGSKYSSIENLVNNANLELGKHGLSANWSLEQDGETIKITCTMTHELGHSESVTMQGPPDKSGSKNDLQKIKSTMTYLKLATFECITGIATSEANVNDDGNGVGAACEFILTEQKATLEKIIKDKNVNVGKFLAHMKCDEVATIEQGDYVKALNVLRLAKGDPK</sequence>
<gene>
    <name evidence="1" type="ORF">S01H4_14441</name>
</gene>
<evidence type="ECO:0000313" key="1">
    <source>
        <dbReference type="EMBL" id="GAG61629.1"/>
    </source>
</evidence>
<comment type="caution">
    <text evidence="1">The sequence shown here is derived from an EMBL/GenBank/DDBJ whole genome shotgun (WGS) entry which is preliminary data.</text>
</comment>
<dbReference type="InterPro" id="IPR007499">
    <property type="entry name" value="ERF_bacteria_virus"/>
</dbReference>
<dbReference type="Pfam" id="PF04404">
    <property type="entry name" value="ERF"/>
    <property type="match status" value="1"/>
</dbReference>
<accession>X0YXN0</accession>
<name>X0YXN0_9ZZZZ</name>
<organism evidence="1">
    <name type="scientific">marine sediment metagenome</name>
    <dbReference type="NCBI Taxonomy" id="412755"/>
    <lineage>
        <taxon>unclassified sequences</taxon>
        <taxon>metagenomes</taxon>
        <taxon>ecological metagenomes</taxon>
    </lineage>
</organism>